<protein>
    <submittedName>
        <fullName evidence="1">Uncharacterized protein</fullName>
    </submittedName>
</protein>
<dbReference type="AlphaFoldDB" id="A0A2L2Y929"/>
<sequence length="263" mass="27603">MWNGMHQAIPTSPIPIPGKMSSDCYHIQHNSPELLSDTNDSGWTECSLKSPLPLSPPSHYTLASVYPEDGGYSSMTASSPYSTPCITTNATSMPLSIPGTQPPSPPVGDEVPATTPTTPCPTAMAVYPYPVYAVPGMYLVCRDGSTLPVNIGTWGTQESVNNEVPAGVPSVIFNTPPGGISPPLTSWMPATVGNYGPTWTPAAVAFSPPLDMNAYQSVLSPTWSPSSGIYLPPGSAVAYQVHQPHILPPVPAPHEHQTSVGSP</sequence>
<name>A0A2L2Y929_PARTP</name>
<reference evidence="1" key="1">
    <citation type="journal article" date="2016" name="Mol. Ecol. Resour.">
        <title>Evaluation of the impact of RNA preservation methods of spiders for de novo transcriptome assembly.</title>
        <authorList>
            <person name="Kono N."/>
            <person name="Nakamura H."/>
            <person name="Ito Y."/>
            <person name="Tomita M."/>
            <person name="Arakawa K."/>
        </authorList>
    </citation>
    <scope>NUCLEOTIDE SEQUENCE</scope>
    <source>
        <tissue evidence="1">Whole body</tissue>
    </source>
</reference>
<proteinExistence type="evidence at transcript level"/>
<evidence type="ECO:0000313" key="1">
    <source>
        <dbReference type="EMBL" id="LAA04689.1"/>
    </source>
</evidence>
<dbReference type="OrthoDB" id="10017659at2759"/>
<dbReference type="EMBL" id="IAAA01019007">
    <property type="protein sequence ID" value="LAA04693.1"/>
    <property type="molecule type" value="mRNA"/>
</dbReference>
<accession>A0A2L2Y929</accession>
<organism evidence="1">
    <name type="scientific">Parasteatoda tepidariorum</name>
    <name type="common">Common house spider</name>
    <name type="synonym">Achaearanea tepidariorum</name>
    <dbReference type="NCBI Taxonomy" id="114398"/>
    <lineage>
        <taxon>Eukaryota</taxon>
        <taxon>Metazoa</taxon>
        <taxon>Ecdysozoa</taxon>
        <taxon>Arthropoda</taxon>
        <taxon>Chelicerata</taxon>
        <taxon>Arachnida</taxon>
        <taxon>Araneae</taxon>
        <taxon>Araneomorphae</taxon>
        <taxon>Entelegynae</taxon>
        <taxon>Araneoidea</taxon>
        <taxon>Theridiidae</taxon>
        <taxon>Parasteatoda</taxon>
    </lineage>
</organism>
<dbReference type="EMBL" id="IAAA01019006">
    <property type="protein sequence ID" value="LAA04689.1"/>
    <property type="molecule type" value="mRNA"/>
</dbReference>